<evidence type="ECO:0000256" key="1">
    <source>
        <dbReference type="SAM" id="SignalP"/>
    </source>
</evidence>
<evidence type="ECO:0000313" key="2">
    <source>
        <dbReference type="EMBL" id="KAA8892745.1"/>
    </source>
</evidence>
<keyword evidence="1" id="KW-0732">Signal</keyword>
<accession>A0A5J5EBA7</accession>
<protein>
    <recommendedName>
        <fullName evidence="4">Secreted protein</fullName>
    </recommendedName>
</protein>
<dbReference type="AlphaFoldDB" id="A0A5J5EBA7"/>
<keyword evidence="3" id="KW-1185">Reference proteome</keyword>
<feature type="signal peptide" evidence="1">
    <location>
        <begin position="1"/>
        <end position="21"/>
    </location>
</feature>
<dbReference type="EMBL" id="VXIS01000605">
    <property type="protein sequence ID" value="KAA8892745.1"/>
    <property type="molecule type" value="Genomic_DNA"/>
</dbReference>
<gene>
    <name evidence="2" type="ORF">FN846DRAFT_982109</name>
</gene>
<dbReference type="InParanoid" id="A0A5J5EBA7"/>
<sequence length="91" mass="10282">MWRLCLAFVRIYFLLLHPSIPELPHDQDFCNESEVKEGGGGCGCRFWELVVGGLPNYPPSLPPNSRARLGPECLLPPVRPPTPFRQNVLLR</sequence>
<comment type="caution">
    <text evidence="2">The sequence shown here is derived from an EMBL/GenBank/DDBJ whole genome shotgun (WGS) entry which is preliminary data.</text>
</comment>
<evidence type="ECO:0000313" key="3">
    <source>
        <dbReference type="Proteomes" id="UP000326924"/>
    </source>
</evidence>
<dbReference type="Proteomes" id="UP000326924">
    <property type="component" value="Unassembled WGS sequence"/>
</dbReference>
<evidence type="ECO:0008006" key="4">
    <source>
        <dbReference type="Google" id="ProtNLM"/>
    </source>
</evidence>
<organism evidence="2 3">
    <name type="scientific">Sphaerosporella brunnea</name>
    <dbReference type="NCBI Taxonomy" id="1250544"/>
    <lineage>
        <taxon>Eukaryota</taxon>
        <taxon>Fungi</taxon>
        <taxon>Dikarya</taxon>
        <taxon>Ascomycota</taxon>
        <taxon>Pezizomycotina</taxon>
        <taxon>Pezizomycetes</taxon>
        <taxon>Pezizales</taxon>
        <taxon>Pyronemataceae</taxon>
        <taxon>Sphaerosporella</taxon>
    </lineage>
</organism>
<proteinExistence type="predicted"/>
<feature type="chain" id="PRO_5023866779" description="Secreted protein" evidence="1">
    <location>
        <begin position="22"/>
        <end position="91"/>
    </location>
</feature>
<reference evidence="2 3" key="1">
    <citation type="submission" date="2019-09" db="EMBL/GenBank/DDBJ databases">
        <title>Draft genome of the ectomycorrhizal ascomycete Sphaerosporella brunnea.</title>
        <authorList>
            <consortium name="DOE Joint Genome Institute"/>
            <person name="Benucci G.M."/>
            <person name="Marozzi G."/>
            <person name="Antonielli L."/>
            <person name="Sanchez S."/>
            <person name="Marco P."/>
            <person name="Wang X."/>
            <person name="Falini L.B."/>
            <person name="Barry K."/>
            <person name="Haridas S."/>
            <person name="Lipzen A."/>
            <person name="Labutti K."/>
            <person name="Grigoriev I.V."/>
            <person name="Murat C."/>
            <person name="Martin F."/>
            <person name="Albertini E."/>
            <person name="Donnini D."/>
            <person name="Bonito G."/>
        </authorList>
    </citation>
    <scope>NUCLEOTIDE SEQUENCE [LARGE SCALE GENOMIC DNA]</scope>
    <source>
        <strain evidence="2 3">Sb_GMNB300</strain>
    </source>
</reference>
<name>A0A5J5EBA7_9PEZI</name>